<sequence length="97" mass="10936">MEYRVKLARVRAYLKISAKKDHPLHERISTSGGHRFKRGKSWVGRAADTVQLVGGVNTIDYGEEWIPMPPIYWNTFSTIIKFDKGCKGEGGGGISRR</sequence>
<proteinExistence type="predicted"/>
<dbReference type="EMBL" id="HACG01043479">
    <property type="protein sequence ID" value="CEK90344.1"/>
    <property type="molecule type" value="Transcribed_RNA"/>
</dbReference>
<dbReference type="AlphaFoldDB" id="A0A0B7BAF4"/>
<organism evidence="1">
    <name type="scientific">Arion vulgaris</name>
    <dbReference type="NCBI Taxonomy" id="1028688"/>
    <lineage>
        <taxon>Eukaryota</taxon>
        <taxon>Metazoa</taxon>
        <taxon>Spiralia</taxon>
        <taxon>Lophotrochozoa</taxon>
        <taxon>Mollusca</taxon>
        <taxon>Gastropoda</taxon>
        <taxon>Heterobranchia</taxon>
        <taxon>Euthyneura</taxon>
        <taxon>Panpulmonata</taxon>
        <taxon>Eupulmonata</taxon>
        <taxon>Stylommatophora</taxon>
        <taxon>Helicina</taxon>
        <taxon>Arionoidea</taxon>
        <taxon>Arionidae</taxon>
        <taxon>Arion</taxon>
    </lineage>
</organism>
<reference evidence="1" key="1">
    <citation type="submission" date="2014-12" db="EMBL/GenBank/DDBJ databases">
        <title>Insight into the proteome of Arion vulgaris.</title>
        <authorList>
            <person name="Aradska J."/>
            <person name="Bulat T."/>
            <person name="Smidak R."/>
            <person name="Sarate P."/>
            <person name="Gangsoo J."/>
            <person name="Sialana F."/>
            <person name="Bilban M."/>
            <person name="Lubec G."/>
        </authorList>
    </citation>
    <scope>NUCLEOTIDE SEQUENCE</scope>
    <source>
        <tissue evidence="1">Skin</tissue>
    </source>
</reference>
<name>A0A0B7BAF4_9EUPU</name>
<protein>
    <submittedName>
        <fullName evidence="1">Uncharacterized protein</fullName>
    </submittedName>
</protein>
<evidence type="ECO:0000313" key="1">
    <source>
        <dbReference type="EMBL" id="CEK90344.1"/>
    </source>
</evidence>
<accession>A0A0B7BAF4</accession>
<gene>
    <name evidence="1" type="primary">ORF176290</name>
</gene>